<feature type="transmembrane region" description="Helical" evidence="1">
    <location>
        <begin position="226"/>
        <end position="250"/>
    </location>
</feature>
<protein>
    <recommendedName>
        <fullName evidence="4">DUF2029 domain-containing protein</fullName>
    </recommendedName>
</protein>
<feature type="transmembrane region" description="Helical" evidence="1">
    <location>
        <begin position="158"/>
        <end position="177"/>
    </location>
</feature>
<dbReference type="RefSeq" id="WP_345427654.1">
    <property type="nucleotide sequence ID" value="NZ_AP031496.1"/>
</dbReference>
<reference evidence="3" key="1">
    <citation type="journal article" date="2019" name="Int. J. Syst. Evol. Microbiol.">
        <title>The Global Catalogue of Microorganisms (GCM) 10K type strain sequencing project: providing services to taxonomists for standard genome sequencing and annotation.</title>
        <authorList>
            <consortium name="The Broad Institute Genomics Platform"/>
            <consortium name="The Broad Institute Genome Sequencing Center for Infectious Disease"/>
            <person name="Wu L."/>
            <person name="Ma J."/>
        </authorList>
    </citation>
    <scope>NUCLEOTIDE SEQUENCE [LARGE SCALE GENOMIC DNA]</scope>
    <source>
        <strain evidence="3">JCM 19134</strain>
    </source>
</reference>
<gene>
    <name evidence="2" type="ORF">GCM10025791_45370</name>
</gene>
<evidence type="ECO:0008006" key="4">
    <source>
        <dbReference type="Google" id="ProtNLM"/>
    </source>
</evidence>
<dbReference type="EMBL" id="BAABLX010000077">
    <property type="protein sequence ID" value="GAA4959302.1"/>
    <property type="molecule type" value="Genomic_DNA"/>
</dbReference>
<feature type="transmembrane region" description="Helical" evidence="1">
    <location>
        <begin position="400"/>
        <end position="419"/>
    </location>
</feature>
<evidence type="ECO:0000256" key="1">
    <source>
        <dbReference type="SAM" id="Phobius"/>
    </source>
</evidence>
<keyword evidence="1" id="KW-0472">Membrane</keyword>
<accession>A0AAV3U8S0</accession>
<feature type="transmembrane region" description="Helical" evidence="1">
    <location>
        <begin position="431"/>
        <end position="452"/>
    </location>
</feature>
<dbReference type="Proteomes" id="UP001409585">
    <property type="component" value="Unassembled WGS sequence"/>
</dbReference>
<evidence type="ECO:0000313" key="2">
    <source>
        <dbReference type="EMBL" id="GAA4959302.1"/>
    </source>
</evidence>
<feature type="transmembrane region" description="Helical" evidence="1">
    <location>
        <begin position="365"/>
        <end position="388"/>
    </location>
</feature>
<feature type="transmembrane region" description="Helical" evidence="1">
    <location>
        <begin position="198"/>
        <end position="220"/>
    </location>
</feature>
<keyword evidence="1" id="KW-1133">Transmembrane helix</keyword>
<evidence type="ECO:0000313" key="3">
    <source>
        <dbReference type="Proteomes" id="UP001409585"/>
    </source>
</evidence>
<feature type="transmembrane region" description="Helical" evidence="1">
    <location>
        <begin position="271"/>
        <end position="291"/>
    </location>
</feature>
<feature type="transmembrane region" description="Helical" evidence="1">
    <location>
        <begin position="334"/>
        <end position="358"/>
    </location>
</feature>
<proteinExistence type="predicted"/>
<sequence>MPLVMVCALMSALVLPVFTRSAATLLAGQWPEAGQALAVASNSVLGVIAVGLVWHFNLGRSISRRRIFVLGAVLAAIAGFSPPLLEDDFYRYLWDAYQWHTQASPYTYSPSDFFGDEQLAPRWQEILTGINNPHLKTLYGPVLQYLFYLAYWLAPGELWAWQLVLWLIYLGGLLLILKTCADKNGPLCYALHPLILQEAIASAHPDLLVGLLLLVALLCWQKRMPVVLGAVLGVAIATKVSALVVAPLFCCVPPSQWACRVNAEQSSRHSILSWLCLTSMAVMLMLVLFYGPVVWHTARSGASASELDSLLVFGHQWRFNPLSYRVLELFLPAALARLLCALVLLFGCLGLITLMLALAHRYRRLPVVFLLLLLLFLSPVVNPWYWLWLLPLACYLARPWVVLVAVFAPVSYINSTVLAQINSQYLASTELPFLVPWWVTLLQLMAFAWLLLSEWRWFASGSSDN</sequence>
<comment type="caution">
    <text evidence="2">The sequence shown here is derived from an EMBL/GenBank/DDBJ whole genome shotgun (WGS) entry which is preliminary data.</text>
</comment>
<dbReference type="Pfam" id="PF26314">
    <property type="entry name" value="MptA_B_family"/>
    <property type="match status" value="1"/>
</dbReference>
<name>A0AAV3U8S0_9ALTE</name>
<dbReference type="AlphaFoldDB" id="A0AAV3U8S0"/>
<keyword evidence="1" id="KW-0812">Transmembrane</keyword>
<feature type="transmembrane region" description="Helical" evidence="1">
    <location>
        <begin position="67"/>
        <end position="85"/>
    </location>
</feature>
<feature type="transmembrane region" description="Helical" evidence="1">
    <location>
        <begin position="37"/>
        <end position="55"/>
    </location>
</feature>
<keyword evidence="3" id="KW-1185">Reference proteome</keyword>
<organism evidence="2 3">
    <name type="scientific">Halioxenophilus aromaticivorans</name>
    <dbReference type="NCBI Taxonomy" id="1306992"/>
    <lineage>
        <taxon>Bacteria</taxon>
        <taxon>Pseudomonadati</taxon>
        <taxon>Pseudomonadota</taxon>
        <taxon>Gammaproteobacteria</taxon>
        <taxon>Alteromonadales</taxon>
        <taxon>Alteromonadaceae</taxon>
        <taxon>Halioxenophilus</taxon>
    </lineage>
</organism>